<protein>
    <submittedName>
        <fullName evidence="7">IclR family transcriptional regulator</fullName>
    </submittedName>
</protein>
<dbReference type="PROSITE" id="PS51077">
    <property type="entry name" value="HTH_ICLR"/>
    <property type="match status" value="1"/>
</dbReference>
<keyword evidence="3" id="KW-0804">Transcription</keyword>
<comment type="caution">
    <text evidence="7">The sequence shown here is derived from an EMBL/GenBank/DDBJ whole genome shotgun (WGS) entry which is preliminary data.</text>
</comment>
<feature type="compositionally biased region" description="Low complexity" evidence="4">
    <location>
        <begin position="291"/>
        <end position="305"/>
    </location>
</feature>
<dbReference type="Proteomes" id="UP000270342">
    <property type="component" value="Unassembled WGS sequence"/>
</dbReference>
<dbReference type="Pfam" id="PF01614">
    <property type="entry name" value="IclR_C"/>
    <property type="match status" value="1"/>
</dbReference>
<evidence type="ECO:0000313" key="7">
    <source>
        <dbReference type="EMBL" id="RKP54552.1"/>
    </source>
</evidence>
<dbReference type="InterPro" id="IPR029016">
    <property type="entry name" value="GAF-like_dom_sf"/>
</dbReference>
<dbReference type="SMART" id="SM00346">
    <property type="entry name" value="HTH_ICLR"/>
    <property type="match status" value="1"/>
</dbReference>
<feature type="domain" description="IclR-ED" evidence="6">
    <location>
        <begin position="87"/>
        <end position="267"/>
    </location>
</feature>
<keyword evidence="2" id="KW-0238">DNA-binding</keyword>
<organism evidence="7 8">
    <name type="scientific">Pararobbsia silviterrae</name>
    <dbReference type="NCBI Taxonomy" id="1792498"/>
    <lineage>
        <taxon>Bacteria</taxon>
        <taxon>Pseudomonadati</taxon>
        <taxon>Pseudomonadota</taxon>
        <taxon>Betaproteobacteria</taxon>
        <taxon>Burkholderiales</taxon>
        <taxon>Burkholderiaceae</taxon>
        <taxon>Pararobbsia</taxon>
    </lineage>
</organism>
<gene>
    <name evidence="7" type="ORF">D7S86_12790</name>
</gene>
<evidence type="ECO:0000259" key="6">
    <source>
        <dbReference type="PROSITE" id="PS51078"/>
    </source>
</evidence>
<evidence type="ECO:0000313" key="8">
    <source>
        <dbReference type="Proteomes" id="UP000270342"/>
    </source>
</evidence>
<dbReference type="SUPFAM" id="SSF55781">
    <property type="entry name" value="GAF domain-like"/>
    <property type="match status" value="1"/>
</dbReference>
<dbReference type="Gene3D" id="3.30.450.40">
    <property type="match status" value="1"/>
</dbReference>
<evidence type="ECO:0000256" key="3">
    <source>
        <dbReference type="ARBA" id="ARBA00023163"/>
    </source>
</evidence>
<evidence type="ECO:0000256" key="2">
    <source>
        <dbReference type="ARBA" id="ARBA00023125"/>
    </source>
</evidence>
<dbReference type="RefSeq" id="WP_121087037.1">
    <property type="nucleotide sequence ID" value="NZ_RBZU01000005.1"/>
</dbReference>
<sequence length="305" mass="32726">MSTRSVSPPAAAADLDDDRPKYSVPALEKGLDILELLATQGDGLTQSAVATALDRSTNEIFRMLNCLERRGWIVRKRPDDTYTLSLKLFHLANHHPPARRLLDVALTHMRQLALSIQQSCHLGVYSEGALLVIAQVESPIPVGLSVRQGVRFPLIETSSGRVLLAFQRPEVQAQWLREAGAPQPGTIAHSKLMQRLLHCRHEAFETVSDETLDGVTDVCFPVFDAAGDACAGLTVPYLAAHKTDVTLADVCEQLAIHAAAITEAIGGFSPVQYASAESPARTGAGASRAKTPNTPNTPNTPAKGS</sequence>
<accession>A0A494Y2J0</accession>
<keyword evidence="1" id="KW-0805">Transcription regulation</keyword>
<dbReference type="PROSITE" id="PS51078">
    <property type="entry name" value="ICLR_ED"/>
    <property type="match status" value="1"/>
</dbReference>
<dbReference type="InterPro" id="IPR036390">
    <property type="entry name" value="WH_DNA-bd_sf"/>
</dbReference>
<dbReference type="PANTHER" id="PTHR30136">
    <property type="entry name" value="HELIX-TURN-HELIX TRANSCRIPTIONAL REGULATOR, ICLR FAMILY"/>
    <property type="match status" value="1"/>
</dbReference>
<evidence type="ECO:0000256" key="1">
    <source>
        <dbReference type="ARBA" id="ARBA00023015"/>
    </source>
</evidence>
<dbReference type="EMBL" id="RBZU01000005">
    <property type="protein sequence ID" value="RKP54552.1"/>
    <property type="molecule type" value="Genomic_DNA"/>
</dbReference>
<dbReference type="InterPro" id="IPR050707">
    <property type="entry name" value="HTH_MetabolicPath_Reg"/>
</dbReference>
<dbReference type="AlphaFoldDB" id="A0A494Y2J0"/>
<dbReference type="Pfam" id="PF09339">
    <property type="entry name" value="HTH_IclR"/>
    <property type="match status" value="1"/>
</dbReference>
<keyword evidence="8" id="KW-1185">Reference proteome</keyword>
<dbReference type="Gene3D" id="1.10.10.10">
    <property type="entry name" value="Winged helix-like DNA-binding domain superfamily/Winged helix DNA-binding domain"/>
    <property type="match status" value="1"/>
</dbReference>
<dbReference type="InterPro" id="IPR014757">
    <property type="entry name" value="Tscrpt_reg_IclR_C"/>
</dbReference>
<dbReference type="GO" id="GO:0045892">
    <property type="term" value="P:negative regulation of DNA-templated transcription"/>
    <property type="evidence" value="ECO:0007669"/>
    <property type="project" value="TreeGrafter"/>
</dbReference>
<dbReference type="OrthoDB" id="9807558at2"/>
<evidence type="ECO:0000256" key="4">
    <source>
        <dbReference type="SAM" id="MobiDB-lite"/>
    </source>
</evidence>
<evidence type="ECO:0000259" key="5">
    <source>
        <dbReference type="PROSITE" id="PS51077"/>
    </source>
</evidence>
<dbReference type="SUPFAM" id="SSF46785">
    <property type="entry name" value="Winged helix' DNA-binding domain"/>
    <property type="match status" value="1"/>
</dbReference>
<dbReference type="InterPro" id="IPR005471">
    <property type="entry name" value="Tscrpt_reg_IclR_N"/>
</dbReference>
<dbReference type="GO" id="GO:0003700">
    <property type="term" value="F:DNA-binding transcription factor activity"/>
    <property type="evidence" value="ECO:0007669"/>
    <property type="project" value="TreeGrafter"/>
</dbReference>
<feature type="region of interest" description="Disordered" evidence="4">
    <location>
        <begin position="276"/>
        <end position="305"/>
    </location>
</feature>
<dbReference type="PANTHER" id="PTHR30136:SF7">
    <property type="entry name" value="HTH-TYPE TRANSCRIPTIONAL REGULATOR KDGR-RELATED"/>
    <property type="match status" value="1"/>
</dbReference>
<feature type="domain" description="HTH iclR-type" evidence="5">
    <location>
        <begin position="24"/>
        <end position="86"/>
    </location>
</feature>
<proteinExistence type="predicted"/>
<reference evidence="7 8" key="1">
    <citation type="submission" date="2018-10" db="EMBL/GenBank/DDBJ databases">
        <title>Robbsia sp. DHC34, isolated from soil.</title>
        <authorList>
            <person name="Gao Z.-H."/>
            <person name="Qiu L.-H."/>
        </authorList>
    </citation>
    <scope>NUCLEOTIDE SEQUENCE [LARGE SCALE GENOMIC DNA]</scope>
    <source>
        <strain evidence="7 8">DHC34</strain>
    </source>
</reference>
<name>A0A494Y2J0_9BURK</name>
<dbReference type="GO" id="GO:0003677">
    <property type="term" value="F:DNA binding"/>
    <property type="evidence" value="ECO:0007669"/>
    <property type="project" value="UniProtKB-KW"/>
</dbReference>
<dbReference type="InterPro" id="IPR036388">
    <property type="entry name" value="WH-like_DNA-bd_sf"/>
</dbReference>